<dbReference type="KEGG" id="xcb:XC_2294"/>
<evidence type="ECO:0000256" key="3">
    <source>
        <dbReference type="ARBA" id="ARBA00022448"/>
    </source>
</evidence>
<name>A0A0H2X7N5_XANC8</name>
<dbReference type="GO" id="GO:0015297">
    <property type="term" value="F:antiporter activity"/>
    <property type="evidence" value="ECO:0007669"/>
    <property type="project" value="InterPro"/>
</dbReference>
<dbReference type="Proteomes" id="UP000000420">
    <property type="component" value="Chromosome"/>
</dbReference>
<dbReference type="EMBL" id="CP000050">
    <property type="protein sequence ID" value="AAY49348.1"/>
    <property type="molecule type" value="Genomic_DNA"/>
</dbReference>
<feature type="transmembrane region" description="Helical" evidence="8">
    <location>
        <begin position="70"/>
        <end position="88"/>
    </location>
</feature>
<feature type="transmembrane region" description="Helical" evidence="8">
    <location>
        <begin position="137"/>
        <end position="159"/>
    </location>
</feature>
<dbReference type="InterPro" id="IPR002657">
    <property type="entry name" value="BilAc:Na_symport/Acr3"/>
</dbReference>
<feature type="transmembrane region" description="Helical" evidence="8">
    <location>
        <begin position="42"/>
        <end position="64"/>
    </location>
</feature>
<dbReference type="InterPro" id="IPR038770">
    <property type="entry name" value="Na+/solute_symporter_sf"/>
</dbReference>
<feature type="transmembrane region" description="Helical" evidence="8">
    <location>
        <begin position="203"/>
        <end position="224"/>
    </location>
</feature>
<evidence type="ECO:0000256" key="2">
    <source>
        <dbReference type="ARBA" id="ARBA00010110"/>
    </source>
</evidence>
<evidence type="ECO:0000256" key="8">
    <source>
        <dbReference type="SAM" id="Phobius"/>
    </source>
</evidence>
<dbReference type="HOGENOM" id="CLU_022869_1_1_6"/>
<evidence type="ECO:0000313" key="9">
    <source>
        <dbReference type="EMBL" id="AAY49348.1"/>
    </source>
</evidence>
<keyword evidence="3" id="KW-0813">Transport</keyword>
<dbReference type="GO" id="GO:0005886">
    <property type="term" value="C:plasma membrane"/>
    <property type="evidence" value="ECO:0007669"/>
    <property type="project" value="UniProtKB-SubCell"/>
</dbReference>
<dbReference type="GO" id="GO:0015105">
    <property type="term" value="F:arsenite transmembrane transporter activity"/>
    <property type="evidence" value="ECO:0007669"/>
    <property type="project" value="TreeGrafter"/>
</dbReference>
<evidence type="ECO:0000256" key="7">
    <source>
        <dbReference type="ARBA" id="ARBA00023136"/>
    </source>
</evidence>
<keyword evidence="4" id="KW-1003">Cell membrane</keyword>
<dbReference type="InterPro" id="IPR004706">
    <property type="entry name" value="Arsenical-R_Acr3"/>
</dbReference>
<evidence type="ECO:0000256" key="1">
    <source>
        <dbReference type="ARBA" id="ARBA00004651"/>
    </source>
</evidence>
<evidence type="ECO:0000256" key="6">
    <source>
        <dbReference type="ARBA" id="ARBA00022989"/>
    </source>
</evidence>
<protein>
    <submittedName>
        <fullName evidence="9">Arsenite efflux pump ACR3</fullName>
    </submittedName>
</protein>
<comment type="similarity">
    <text evidence="2">Belongs to the arsenical resistance-3 (ACR3) (TC 2.A.59) family.</text>
</comment>
<dbReference type="Gene3D" id="1.20.1530.20">
    <property type="match status" value="1"/>
</dbReference>
<sequence length="291" mass="30551">MTIGGTQRLESWINPALGVMLFVTFLQVPIARLRDALANVRFMSALLTANFVAIPALVFVLSRFFPAEPLIRIAILFVLLCPCIDYVVTFSQLGKADSSLLLASTPVLLLAQMALLPVYLSIFMGTQAAGLVSPGPFLHAFGVLIVIPLALSVMLQLICARSATARRVSDIAGVMPVPATAFVLLIVIAAVTPQLGLAARSALAALPIYVAFAIVAPVVGYVVGRVFGLKIAAVRALAFSAGTRNSLVVLPLAMTVPGALPVVPAVIVAQTLVELVASIAYIRVMPKVKEG</sequence>
<comment type="subcellular location">
    <subcellularLocation>
        <location evidence="1">Cell membrane</location>
        <topology evidence="1">Multi-pass membrane protein</topology>
    </subcellularLocation>
</comment>
<feature type="transmembrane region" description="Helical" evidence="8">
    <location>
        <begin position="171"/>
        <end position="191"/>
    </location>
</feature>
<keyword evidence="6 8" id="KW-1133">Transmembrane helix</keyword>
<reference evidence="9 10" key="1">
    <citation type="journal article" date="2005" name="Genome Res.">
        <title>Comparative and functional genomic analyses of the pathogenicity of phytopathogen Xanthomonas campestris pv. campestris.</title>
        <authorList>
            <person name="Qian W."/>
            <person name="Jia Y."/>
            <person name="Ren S.X."/>
            <person name="He Y.Q."/>
            <person name="Feng J.X."/>
            <person name="Lu L.F."/>
            <person name="Sun Q."/>
            <person name="Ying G."/>
            <person name="Tang D.J."/>
            <person name="Tang H."/>
            <person name="Wu W."/>
            <person name="Hao P."/>
            <person name="Wang L."/>
            <person name="Jiang B.L."/>
            <person name="Zeng S."/>
            <person name="Gu W.Y."/>
            <person name="Lu G."/>
            <person name="Rong L."/>
            <person name="Tian Y."/>
            <person name="Yao Z."/>
            <person name="Fu G."/>
            <person name="Chen B."/>
            <person name="Fang R."/>
            <person name="Qiang B."/>
            <person name="Chen Z."/>
            <person name="Zhao G.P."/>
            <person name="Tang J.L."/>
            <person name="He C."/>
        </authorList>
    </citation>
    <scope>NUCLEOTIDE SEQUENCE [LARGE SCALE GENOMIC DNA]</scope>
    <source>
        <strain evidence="9 10">8004</strain>
    </source>
</reference>
<evidence type="ECO:0000313" key="10">
    <source>
        <dbReference type="Proteomes" id="UP000000420"/>
    </source>
</evidence>
<dbReference type="AlphaFoldDB" id="A0A0H2X7N5"/>
<dbReference type="PANTHER" id="PTHR43057">
    <property type="entry name" value="ARSENITE EFFLUX TRANSPORTER"/>
    <property type="match status" value="1"/>
</dbReference>
<dbReference type="GO" id="GO:0015104">
    <property type="term" value="F:antimonite transmembrane transporter activity"/>
    <property type="evidence" value="ECO:0007669"/>
    <property type="project" value="TreeGrafter"/>
</dbReference>
<gene>
    <name evidence="9" type="ordered locus">XC_2294</name>
</gene>
<organism evidence="9 10">
    <name type="scientific">Xanthomonas campestris pv. campestris (strain 8004)</name>
    <dbReference type="NCBI Taxonomy" id="314565"/>
    <lineage>
        <taxon>Bacteria</taxon>
        <taxon>Pseudomonadati</taxon>
        <taxon>Pseudomonadota</taxon>
        <taxon>Gammaproteobacteria</taxon>
        <taxon>Lysobacterales</taxon>
        <taxon>Lysobacteraceae</taxon>
        <taxon>Xanthomonas</taxon>
    </lineage>
</organism>
<dbReference type="PANTHER" id="PTHR43057:SF1">
    <property type="entry name" value="ARSENICAL-RESISTANCE PROTEIN 3"/>
    <property type="match status" value="1"/>
</dbReference>
<accession>A0A0H2X7N5</accession>
<keyword evidence="7 8" id="KW-0472">Membrane</keyword>
<proteinExistence type="inferred from homology"/>
<keyword evidence="5 8" id="KW-0812">Transmembrane</keyword>
<evidence type="ECO:0000256" key="4">
    <source>
        <dbReference type="ARBA" id="ARBA00022475"/>
    </source>
</evidence>
<dbReference type="Pfam" id="PF01758">
    <property type="entry name" value="SBF"/>
    <property type="match status" value="1"/>
</dbReference>
<feature type="transmembrane region" description="Helical" evidence="8">
    <location>
        <begin position="100"/>
        <end position="125"/>
    </location>
</feature>
<evidence type="ECO:0000256" key="5">
    <source>
        <dbReference type="ARBA" id="ARBA00022692"/>
    </source>
</evidence>